<accession>A0ABS1NRW1</accession>
<dbReference type="Proteomes" id="UP000634229">
    <property type="component" value="Unassembled WGS sequence"/>
</dbReference>
<proteinExistence type="predicted"/>
<organism evidence="2 3">
    <name type="scientific">Streptomyces coffeae</name>
    <dbReference type="NCBI Taxonomy" id="621382"/>
    <lineage>
        <taxon>Bacteria</taxon>
        <taxon>Bacillati</taxon>
        <taxon>Actinomycetota</taxon>
        <taxon>Actinomycetes</taxon>
        <taxon>Kitasatosporales</taxon>
        <taxon>Streptomycetaceae</taxon>
        <taxon>Streptomyces</taxon>
    </lineage>
</organism>
<dbReference type="InterPro" id="IPR036465">
    <property type="entry name" value="vWFA_dom_sf"/>
</dbReference>
<name>A0ABS1NRW1_9ACTN</name>
<evidence type="ECO:0000313" key="3">
    <source>
        <dbReference type="Proteomes" id="UP000634229"/>
    </source>
</evidence>
<dbReference type="SUPFAM" id="SSF53300">
    <property type="entry name" value="vWA-like"/>
    <property type="match status" value="1"/>
</dbReference>
<sequence>MPAQTQAHVQHQPLAVSESEWAQARWEDDGGPPFEPSPAHHARQWLRISAALTHRLPELAGREDVIVTCELGTRSGAPAAFYPATANLEIDAALFAPLNPVTIDPRRPGDEERYPVAWGALVHEAAHAAHSLWATPPELRGTAFDSAAALLEEARAEGAHLARRPADRRFLRSCAHTLILADINARTPSGRWQAAMAAGLVLARRDAGILDPDETEPLEQTVTGILGPDLLNTLTAIWTAAHATGDDDGPGMLEHARAWCQALGTEPSGPEPAGGGRPGELAEAIGKVVGRVQVNEAAQAAAQAKVAAARAARARAKAAKAAHARQAAQTADRVFAHPTRPFTPGKPGRGSSRSPVTGTRPPTGAEKSAAGQLARALRAAAYREHTSTVTASATPPGRLNMRQALARDAQRAAGATPTATPWVRTEHRPSPTPPLRVGIAVDVSGSMGDAADPISSAAWILAKATALTDPDSRTATVAYNRTLTAITAPGRTPAQVTQFKAGGVGHSLAEAIDALSAGLALTQPGTGRLLVIASDGYYSTGEAARASRRVTALNKAGCAVLWLAFAPDPYPLPGTTLLELTDPARATAAIAKAATAALTTAR</sequence>
<feature type="region of interest" description="Disordered" evidence="1">
    <location>
        <begin position="1"/>
        <end position="40"/>
    </location>
</feature>
<keyword evidence="3" id="KW-1185">Reference proteome</keyword>
<feature type="region of interest" description="Disordered" evidence="1">
    <location>
        <begin position="412"/>
        <end position="436"/>
    </location>
</feature>
<dbReference type="RefSeq" id="WP_201883423.1">
    <property type="nucleotide sequence ID" value="NZ_JAERRF010000091.1"/>
</dbReference>
<gene>
    <name evidence="2" type="ORF">JK363_41015</name>
</gene>
<protein>
    <submittedName>
        <fullName evidence="2">VWA domain-containing protein</fullName>
    </submittedName>
</protein>
<dbReference type="Pfam" id="PF05762">
    <property type="entry name" value="VWA_CoxE"/>
    <property type="match status" value="1"/>
</dbReference>
<comment type="caution">
    <text evidence="2">The sequence shown here is derived from an EMBL/GenBank/DDBJ whole genome shotgun (WGS) entry which is preliminary data.</text>
</comment>
<reference evidence="2 3" key="1">
    <citation type="submission" date="2021-01" db="EMBL/GenBank/DDBJ databases">
        <title>WGS of actinomycetes isolated from Thailand.</title>
        <authorList>
            <person name="Thawai C."/>
        </authorList>
    </citation>
    <scope>NUCLEOTIDE SEQUENCE [LARGE SCALE GENOMIC DNA]</scope>
    <source>
        <strain evidence="2 3">CA1R205</strain>
    </source>
</reference>
<feature type="region of interest" description="Disordered" evidence="1">
    <location>
        <begin position="319"/>
        <end position="374"/>
    </location>
</feature>
<dbReference type="InterPro" id="IPR008912">
    <property type="entry name" value="Uncharacterised_CoxE"/>
</dbReference>
<dbReference type="Gene3D" id="3.40.50.410">
    <property type="entry name" value="von Willebrand factor, type A domain"/>
    <property type="match status" value="1"/>
</dbReference>
<evidence type="ECO:0000313" key="2">
    <source>
        <dbReference type="EMBL" id="MBL1102841.1"/>
    </source>
</evidence>
<dbReference type="EMBL" id="JAERRF010000091">
    <property type="protein sequence ID" value="MBL1102841.1"/>
    <property type="molecule type" value="Genomic_DNA"/>
</dbReference>
<evidence type="ECO:0000256" key="1">
    <source>
        <dbReference type="SAM" id="MobiDB-lite"/>
    </source>
</evidence>